<evidence type="ECO:0000313" key="2">
    <source>
        <dbReference type="Proteomes" id="UP001055553"/>
    </source>
</evidence>
<organism evidence="1 2">
    <name type="scientific">Nanobdella aerobiophila</name>
    <dbReference type="NCBI Taxonomy" id="2586965"/>
    <lineage>
        <taxon>Archaea</taxon>
        <taxon>Nanobdellota</taxon>
        <taxon>Nanobdellia</taxon>
        <taxon>Nanobdellales</taxon>
        <taxon>Nanobdellaceae</taxon>
        <taxon>Nanobdella</taxon>
    </lineage>
</organism>
<dbReference type="EMBL" id="AP019769">
    <property type="protein sequence ID" value="BBL45480.1"/>
    <property type="molecule type" value="Genomic_DNA"/>
</dbReference>
<protein>
    <submittedName>
        <fullName evidence="1">Uncharacterized protein</fullName>
    </submittedName>
</protein>
<keyword evidence="2" id="KW-1185">Reference proteome</keyword>
<dbReference type="Proteomes" id="UP001055553">
    <property type="component" value="Chromosome"/>
</dbReference>
<accession>A0A915SF52</accession>
<dbReference type="RefSeq" id="WP_258393510.1">
    <property type="nucleotide sequence ID" value="NZ_AP019769.1"/>
</dbReference>
<dbReference type="KEGG" id="naer:MJ1_0313"/>
<dbReference type="GeneID" id="74568264"/>
<gene>
    <name evidence="1" type="ORF">MJ1_0313</name>
</gene>
<dbReference type="AlphaFoldDB" id="A0A915SF52"/>
<proteinExistence type="predicted"/>
<evidence type="ECO:0000313" key="1">
    <source>
        <dbReference type="EMBL" id="BBL45480.1"/>
    </source>
</evidence>
<reference evidence="2" key="1">
    <citation type="journal article" date="2022" name="Int. J. Syst. Evol. Microbiol.">
        <title>Nanobdella aerobiophila gen. nov., sp. nov., a thermoacidophilic, obligate ectosymbiotic archaeon, and proposal of Nanobdellaceae fam. nov., Nanobdellales ord. nov. and Nanobdellia class. nov.</title>
        <authorList>
            <person name="Kato S."/>
            <person name="Ogasawara A."/>
            <person name="Itoh T."/>
            <person name="Sakai H.D."/>
            <person name="Shimizu M."/>
            <person name="Yuki M."/>
            <person name="Kaneko M."/>
            <person name="Takashina T."/>
            <person name="Ohkuma M."/>
        </authorList>
    </citation>
    <scope>NUCLEOTIDE SEQUENCE [LARGE SCALE GENOMIC DNA]</scope>
    <source>
        <strain evidence="2">MJ1</strain>
    </source>
</reference>
<sequence>MEIEIEILRPVNPTGRSFIRNFYGAISAKDKDIINKYKKEFTKLLQRFGFKIEESIGQNKLITGTIVLVIDDNTKEPKSIYSKKLRIWDITKEYDNKIELNL</sequence>
<name>A0A915SF52_9ARCH</name>